<dbReference type="AlphaFoldDB" id="A0A918C605"/>
<dbReference type="PANTHER" id="PTHR35807">
    <property type="entry name" value="TRANSCRIPTIONAL REGULATOR REDD-RELATED"/>
    <property type="match status" value="1"/>
</dbReference>
<dbReference type="InterPro" id="IPR016032">
    <property type="entry name" value="Sig_transdc_resp-reg_C-effctor"/>
</dbReference>
<dbReference type="PROSITE" id="PS51755">
    <property type="entry name" value="OMPR_PHOB"/>
    <property type="match status" value="1"/>
</dbReference>
<dbReference type="Gene3D" id="1.25.40.10">
    <property type="entry name" value="Tetratricopeptide repeat domain"/>
    <property type="match status" value="1"/>
</dbReference>
<dbReference type="GO" id="GO:0000160">
    <property type="term" value="P:phosphorelay signal transduction system"/>
    <property type="evidence" value="ECO:0007669"/>
    <property type="project" value="UniProtKB-KW"/>
</dbReference>
<dbReference type="SUPFAM" id="SSF48452">
    <property type="entry name" value="TPR-like"/>
    <property type="match status" value="1"/>
</dbReference>
<reference evidence="9" key="2">
    <citation type="submission" date="2020-09" db="EMBL/GenBank/DDBJ databases">
        <authorList>
            <person name="Sun Q."/>
            <person name="Ohkuma M."/>
        </authorList>
    </citation>
    <scope>NUCLEOTIDE SEQUENCE</scope>
    <source>
        <strain evidence="9">JCM 4403</strain>
    </source>
</reference>
<dbReference type="Proteomes" id="UP000656732">
    <property type="component" value="Unassembled WGS sequence"/>
</dbReference>
<reference evidence="9" key="1">
    <citation type="journal article" date="2014" name="Int. J. Syst. Evol. Microbiol.">
        <title>Complete genome sequence of Corynebacterium casei LMG S-19264T (=DSM 44701T), isolated from a smear-ripened cheese.</title>
        <authorList>
            <consortium name="US DOE Joint Genome Institute (JGI-PGF)"/>
            <person name="Walter F."/>
            <person name="Albersmeier A."/>
            <person name="Kalinowski J."/>
            <person name="Ruckert C."/>
        </authorList>
    </citation>
    <scope>NUCLEOTIDE SEQUENCE</scope>
    <source>
        <strain evidence="9">JCM 4403</strain>
    </source>
</reference>
<dbReference type="InterPro" id="IPR011990">
    <property type="entry name" value="TPR-like_helical_dom_sf"/>
</dbReference>
<dbReference type="CDD" id="cd15831">
    <property type="entry name" value="BTAD"/>
    <property type="match status" value="1"/>
</dbReference>
<evidence type="ECO:0000256" key="4">
    <source>
        <dbReference type="ARBA" id="ARBA00023125"/>
    </source>
</evidence>
<evidence type="ECO:0000256" key="7">
    <source>
        <dbReference type="SAM" id="MobiDB-lite"/>
    </source>
</evidence>
<evidence type="ECO:0000259" key="8">
    <source>
        <dbReference type="PROSITE" id="PS51755"/>
    </source>
</evidence>
<dbReference type="SUPFAM" id="SSF46894">
    <property type="entry name" value="C-terminal effector domain of the bipartite response regulators"/>
    <property type="match status" value="1"/>
</dbReference>
<sequence length="321" mass="35800">MSRPVRRGQPPVSLSRKVCETDVEFSVLGPLRMIERGESYTPTAPKQRQLLTLLLLNANQVVSTDTCIEELWENSPPNSALSTLQSYILQLRRSLRRVPRIGSLQAARDILQTRDGGYLLTVHSDELDTNRFWSLVREGRSALHHDDVRASACLSEALRLWQGAALSDVQRGPVLRAHLVGLEEERTSVQEQRIGADLRLGRHQELLGELSRLTAKYPMHEGLHAQFMLALHRTGRRTQALEVLRRLSTVLREELGLDPSPRVRRLHQAILAGDPAIDLLAHTDSVLAAEPGVPNGRPAPQGGDLVTAGAPARRYEQLARR</sequence>
<keyword evidence="10" id="KW-1185">Reference proteome</keyword>
<dbReference type="EMBL" id="BMTU01000019">
    <property type="protein sequence ID" value="GGR06530.1"/>
    <property type="molecule type" value="Genomic_DNA"/>
</dbReference>
<dbReference type="SMART" id="SM01043">
    <property type="entry name" value="BTAD"/>
    <property type="match status" value="1"/>
</dbReference>
<feature type="region of interest" description="Disordered" evidence="7">
    <location>
        <begin position="293"/>
        <end position="321"/>
    </location>
</feature>
<protein>
    <recommendedName>
        <fullName evidence="8">OmpR/PhoB-type domain-containing protein</fullName>
    </recommendedName>
</protein>
<dbReference type="SMART" id="SM00862">
    <property type="entry name" value="Trans_reg_C"/>
    <property type="match status" value="1"/>
</dbReference>
<comment type="similarity">
    <text evidence="1">Belongs to the AfsR/DnrI/RedD regulatory family.</text>
</comment>
<evidence type="ECO:0000256" key="6">
    <source>
        <dbReference type="PROSITE-ProRule" id="PRU01091"/>
    </source>
</evidence>
<organism evidence="9 10">
    <name type="scientific">Streptomyces pilosus</name>
    <dbReference type="NCBI Taxonomy" id="28893"/>
    <lineage>
        <taxon>Bacteria</taxon>
        <taxon>Bacillati</taxon>
        <taxon>Actinomycetota</taxon>
        <taxon>Actinomycetes</taxon>
        <taxon>Kitasatosporales</taxon>
        <taxon>Streptomycetaceae</taxon>
        <taxon>Streptomyces</taxon>
    </lineage>
</organism>
<accession>A0A918C605</accession>
<evidence type="ECO:0000256" key="3">
    <source>
        <dbReference type="ARBA" id="ARBA00023015"/>
    </source>
</evidence>
<gene>
    <name evidence="9" type="ORF">GCM10010280_62880</name>
</gene>
<evidence type="ECO:0000256" key="2">
    <source>
        <dbReference type="ARBA" id="ARBA00023012"/>
    </source>
</evidence>
<comment type="caution">
    <text evidence="9">The sequence shown here is derived from an EMBL/GenBank/DDBJ whole genome shotgun (WGS) entry which is preliminary data.</text>
</comment>
<evidence type="ECO:0000313" key="10">
    <source>
        <dbReference type="Proteomes" id="UP000656732"/>
    </source>
</evidence>
<dbReference type="InterPro" id="IPR051677">
    <property type="entry name" value="AfsR-DnrI-RedD_regulator"/>
</dbReference>
<dbReference type="InterPro" id="IPR001867">
    <property type="entry name" value="OmpR/PhoB-type_DNA-bd"/>
</dbReference>
<keyword evidence="5" id="KW-0804">Transcription</keyword>
<dbReference type="PANTHER" id="PTHR35807:SF1">
    <property type="entry name" value="TRANSCRIPTIONAL REGULATOR REDD"/>
    <property type="match status" value="1"/>
</dbReference>
<feature type="domain" description="OmpR/PhoB-type" evidence="8">
    <location>
        <begin position="15"/>
        <end position="122"/>
    </location>
</feature>
<dbReference type="GO" id="GO:0006355">
    <property type="term" value="P:regulation of DNA-templated transcription"/>
    <property type="evidence" value="ECO:0007669"/>
    <property type="project" value="InterPro"/>
</dbReference>
<keyword evidence="4 6" id="KW-0238">DNA-binding</keyword>
<keyword evidence="3" id="KW-0805">Transcription regulation</keyword>
<feature type="DNA-binding region" description="OmpR/PhoB-type" evidence="6">
    <location>
        <begin position="15"/>
        <end position="122"/>
    </location>
</feature>
<dbReference type="InterPro" id="IPR036388">
    <property type="entry name" value="WH-like_DNA-bd_sf"/>
</dbReference>
<evidence type="ECO:0000256" key="5">
    <source>
        <dbReference type="ARBA" id="ARBA00023163"/>
    </source>
</evidence>
<keyword evidence="2" id="KW-0902">Two-component regulatory system</keyword>
<evidence type="ECO:0000256" key="1">
    <source>
        <dbReference type="ARBA" id="ARBA00005820"/>
    </source>
</evidence>
<dbReference type="Pfam" id="PF03704">
    <property type="entry name" value="BTAD"/>
    <property type="match status" value="1"/>
</dbReference>
<proteinExistence type="inferred from homology"/>
<dbReference type="InterPro" id="IPR005158">
    <property type="entry name" value="BTAD"/>
</dbReference>
<dbReference type="Pfam" id="PF00486">
    <property type="entry name" value="Trans_reg_C"/>
    <property type="match status" value="1"/>
</dbReference>
<dbReference type="GO" id="GO:0003677">
    <property type="term" value="F:DNA binding"/>
    <property type="evidence" value="ECO:0007669"/>
    <property type="project" value="UniProtKB-UniRule"/>
</dbReference>
<evidence type="ECO:0000313" key="9">
    <source>
        <dbReference type="EMBL" id="GGR06530.1"/>
    </source>
</evidence>
<dbReference type="Gene3D" id="1.10.10.10">
    <property type="entry name" value="Winged helix-like DNA-binding domain superfamily/Winged helix DNA-binding domain"/>
    <property type="match status" value="1"/>
</dbReference>
<name>A0A918C605_9ACTN</name>